<dbReference type="InterPro" id="IPR011701">
    <property type="entry name" value="MFS"/>
</dbReference>
<dbReference type="PANTHER" id="PTHR23523:SF2">
    <property type="entry name" value="2-NITROIMIDAZOLE TRANSPORTER"/>
    <property type="match status" value="1"/>
</dbReference>
<keyword evidence="1" id="KW-0812">Transmembrane</keyword>
<feature type="transmembrane region" description="Helical" evidence="1">
    <location>
        <begin position="158"/>
        <end position="177"/>
    </location>
</feature>
<dbReference type="AlphaFoldDB" id="A0A1H9TV26"/>
<keyword evidence="3" id="KW-1185">Reference proteome</keyword>
<feature type="transmembrane region" description="Helical" evidence="1">
    <location>
        <begin position="92"/>
        <end position="114"/>
    </location>
</feature>
<gene>
    <name evidence="2" type="ORF">SAMN05661109_01555</name>
</gene>
<organism evidence="2 3">
    <name type="scientific">Corynebacterium cystitidis DSM 20524</name>
    <dbReference type="NCBI Taxonomy" id="1121357"/>
    <lineage>
        <taxon>Bacteria</taxon>
        <taxon>Bacillati</taxon>
        <taxon>Actinomycetota</taxon>
        <taxon>Actinomycetes</taxon>
        <taxon>Mycobacteriales</taxon>
        <taxon>Corynebacteriaceae</taxon>
        <taxon>Corynebacterium</taxon>
    </lineage>
</organism>
<dbReference type="Gene3D" id="1.20.1250.20">
    <property type="entry name" value="MFS general substrate transporter like domains"/>
    <property type="match status" value="1"/>
</dbReference>
<dbReference type="STRING" id="1121357.SAMN05661109_01555"/>
<accession>A0A1H9TV26</accession>
<proteinExistence type="predicted"/>
<evidence type="ECO:0000313" key="2">
    <source>
        <dbReference type="EMBL" id="SES00613.1"/>
    </source>
</evidence>
<feature type="transmembrane region" description="Helical" evidence="1">
    <location>
        <begin position="270"/>
        <end position="289"/>
    </location>
</feature>
<dbReference type="Proteomes" id="UP000198929">
    <property type="component" value="Unassembled WGS sequence"/>
</dbReference>
<feature type="transmembrane region" description="Helical" evidence="1">
    <location>
        <begin position="295"/>
        <end position="315"/>
    </location>
</feature>
<feature type="transmembrane region" description="Helical" evidence="1">
    <location>
        <begin position="35"/>
        <end position="55"/>
    </location>
</feature>
<feature type="transmembrane region" description="Helical" evidence="1">
    <location>
        <begin position="360"/>
        <end position="378"/>
    </location>
</feature>
<name>A0A1H9TV26_9CORY</name>
<dbReference type="PANTHER" id="PTHR23523">
    <property type="match status" value="1"/>
</dbReference>
<dbReference type="EMBL" id="FOGQ01000006">
    <property type="protein sequence ID" value="SES00613.1"/>
    <property type="molecule type" value="Genomic_DNA"/>
</dbReference>
<evidence type="ECO:0000313" key="3">
    <source>
        <dbReference type="Proteomes" id="UP000198929"/>
    </source>
</evidence>
<keyword evidence="1" id="KW-0472">Membrane</keyword>
<feature type="transmembrane region" description="Helical" evidence="1">
    <location>
        <begin position="238"/>
        <end position="258"/>
    </location>
</feature>
<reference evidence="3" key="1">
    <citation type="submission" date="2016-10" db="EMBL/GenBank/DDBJ databases">
        <authorList>
            <person name="Varghese N."/>
            <person name="Submissions S."/>
        </authorList>
    </citation>
    <scope>NUCLEOTIDE SEQUENCE [LARGE SCALE GENOMIC DNA]</scope>
    <source>
        <strain evidence="3">DSM 20524</strain>
    </source>
</reference>
<feature type="transmembrane region" description="Helical" evidence="1">
    <location>
        <begin position="205"/>
        <end position="226"/>
    </location>
</feature>
<dbReference type="InterPro" id="IPR036259">
    <property type="entry name" value="MFS_trans_sf"/>
</dbReference>
<protein>
    <submittedName>
        <fullName evidence="2">MFS transporter, CP family, cyanate transporter</fullName>
    </submittedName>
</protein>
<dbReference type="RefSeq" id="WP_092258625.1">
    <property type="nucleotide sequence ID" value="NZ_CP047199.1"/>
</dbReference>
<feature type="transmembrane region" description="Helical" evidence="1">
    <location>
        <begin position="67"/>
        <end position="86"/>
    </location>
</feature>
<feature type="transmembrane region" description="Helical" evidence="1">
    <location>
        <begin position="126"/>
        <end position="146"/>
    </location>
</feature>
<feature type="transmembrane region" description="Helical" evidence="1">
    <location>
        <begin position="335"/>
        <end position="354"/>
    </location>
</feature>
<keyword evidence="1" id="KW-1133">Transmembrane helix</keyword>
<dbReference type="InterPro" id="IPR052524">
    <property type="entry name" value="MFS_Cyanate_Porter"/>
</dbReference>
<evidence type="ECO:0000256" key="1">
    <source>
        <dbReference type="SAM" id="Phobius"/>
    </source>
</evidence>
<sequence length="392" mass="40126">MPTFVLFAAVLTAAINLRAGISSVGPVLDDVLADYGAPASLAGIITALPGAFFCIMGLGAVPLARKIGVTQTILAGAILTAVGTAIRPFSPTISLFIVCTVGVVAGIAVANVLLPAWIKMYGGRHIVALTTIYSAILGLSGAVGPLSALITQRWQSSLALWAIPAVLQVVVWVFVGLNTKVDIPNAGAVASESELSGSLWRSKTALALLLFFGLQSMNGYVQMGWLPALLLDAGVADSVAATALSIVGFVGVLGGLLMPTVIARSRTLTPWVIVFGGLSAGGYLALLVAPTAAPLLWASVLGVGGWCFPLAIALIPARTRSPLITAKLSGFVQPYGYIVAAVVPLLIGVAYEAFGSFQPILMVLVVLGLLLGVVGIAASRNVYIDDELAAQA</sequence>
<dbReference type="Pfam" id="PF07690">
    <property type="entry name" value="MFS_1"/>
    <property type="match status" value="1"/>
</dbReference>
<dbReference type="GO" id="GO:0022857">
    <property type="term" value="F:transmembrane transporter activity"/>
    <property type="evidence" value="ECO:0007669"/>
    <property type="project" value="InterPro"/>
</dbReference>
<dbReference type="SUPFAM" id="SSF103473">
    <property type="entry name" value="MFS general substrate transporter"/>
    <property type="match status" value="1"/>
</dbReference>